<proteinExistence type="predicted"/>
<dbReference type="Proteomes" id="UP001358586">
    <property type="component" value="Chromosome 6"/>
</dbReference>
<dbReference type="PANTHER" id="PTHR48464">
    <property type="match status" value="1"/>
</dbReference>
<organism evidence="1 2">
    <name type="scientific">Gossypium arboreum</name>
    <name type="common">Tree cotton</name>
    <name type="synonym">Gossypium nanking</name>
    <dbReference type="NCBI Taxonomy" id="29729"/>
    <lineage>
        <taxon>Eukaryota</taxon>
        <taxon>Viridiplantae</taxon>
        <taxon>Streptophyta</taxon>
        <taxon>Embryophyta</taxon>
        <taxon>Tracheophyta</taxon>
        <taxon>Spermatophyta</taxon>
        <taxon>Magnoliopsida</taxon>
        <taxon>eudicotyledons</taxon>
        <taxon>Gunneridae</taxon>
        <taxon>Pentapetalae</taxon>
        <taxon>rosids</taxon>
        <taxon>malvids</taxon>
        <taxon>Malvales</taxon>
        <taxon>Malvaceae</taxon>
        <taxon>Malvoideae</taxon>
        <taxon>Gossypium</taxon>
    </lineage>
</organism>
<reference evidence="1 2" key="1">
    <citation type="submission" date="2023-03" db="EMBL/GenBank/DDBJ databases">
        <title>WGS of Gossypium arboreum.</title>
        <authorList>
            <person name="Yu D."/>
        </authorList>
    </citation>
    <scope>NUCLEOTIDE SEQUENCE [LARGE SCALE GENOMIC DNA]</scope>
    <source>
        <tissue evidence="1">Leaf</tissue>
    </source>
</reference>
<protein>
    <submittedName>
        <fullName evidence="1">Uncharacterized protein</fullName>
    </submittedName>
</protein>
<evidence type="ECO:0000313" key="2">
    <source>
        <dbReference type="Proteomes" id="UP001358586"/>
    </source>
</evidence>
<comment type="caution">
    <text evidence="1">The sequence shown here is derived from an EMBL/GenBank/DDBJ whole genome shotgun (WGS) entry which is preliminary data.</text>
</comment>
<sequence length="249" mass="28767">MEHTLRLGFQQYQMPKGDIATNMLSVCTPDMHFVYVLPSWEGFVADGRSHKEADQFKHHSFPYYDQLTAIYAKDRATRKDAQTATDIIKEIDAEDVDTTNTHKERNNDSKLMFLSMTWIFLLHNCNQLETKVIPYFQRRKKKIFDASDHISSTSFTDAATLLAENIRTIGVEISRSIASEVLIQKKLEMATQESALKLYPTLFEVEGLTEDKRYCALSKIPDHPTQMLNFFSLPSFVKLECVRRFIADH</sequence>
<name>A0ABR0PNX6_GOSAR</name>
<dbReference type="EMBL" id="JARKNE010000006">
    <property type="protein sequence ID" value="KAK5826127.1"/>
    <property type="molecule type" value="Genomic_DNA"/>
</dbReference>
<dbReference type="PANTHER" id="PTHR48464:SF1">
    <property type="entry name" value="MYB_SANT-LIKE DOMAIN-CONTAINING PROTEIN"/>
    <property type="match status" value="1"/>
</dbReference>
<accession>A0ABR0PNX6</accession>
<keyword evidence="2" id="KW-1185">Reference proteome</keyword>
<evidence type="ECO:0000313" key="1">
    <source>
        <dbReference type="EMBL" id="KAK5826127.1"/>
    </source>
</evidence>
<gene>
    <name evidence="1" type="ORF">PVK06_021037</name>
</gene>